<keyword evidence="3" id="KW-1185">Reference proteome</keyword>
<dbReference type="SUPFAM" id="SSF52087">
    <property type="entry name" value="CRAL/TRIO domain"/>
    <property type="match status" value="1"/>
</dbReference>
<accession>A0A5N5SQL0</accession>
<dbReference type="PANTHER" id="PTHR10174:SF224">
    <property type="entry name" value="RETINOL-BINDING PROTEIN PINTA"/>
    <property type="match status" value="1"/>
</dbReference>
<dbReference type="Proteomes" id="UP000326759">
    <property type="component" value="Unassembled WGS sequence"/>
</dbReference>
<reference evidence="2 3" key="1">
    <citation type="journal article" date="2019" name="PLoS Biol.">
        <title>Sex chromosomes control vertical transmission of feminizing Wolbachia symbionts in an isopod.</title>
        <authorList>
            <person name="Becking T."/>
            <person name="Chebbi M.A."/>
            <person name="Giraud I."/>
            <person name="Moumen B."/>
            <person name="Laverre T."/>
            <person name="Caubet Y."/>
            <person name="Peccoud J."/>
            <person name="Gilbert C."/>
            <person name="Cordaux R."/>
        </authorList>
    </citation>
    <scope>NUCLEOTIDE SEQUENCE [LARGE SCALE GENOMIC DNA]</scope>
    <source>
        <strain evidence="2">ANa2</strain>
        <tissue evidence="2">Whole body excluding digestive tract and cuticle</tissue>
    </source>
</reference>
<dbReference type="GO" id="GO:1902936">
    <property type="term" value="F:phosphatidylinositol bisphosphate binding"/>
    <property type="evidence" value="ECO:0007669"/>
    <property type="project" value="TreeGrafter"/>
</dbReference>
<evidence type="ECO:0000259" key="1">
    <source>
        <dbReference type="PROSITE" id="PS50191"/>
    </source>
</evidence>
<gene>
    <name evidence="2" type="ORF">Anas_06215</name>
</gene>
<sequence>MSYPTTLSKEILEQAQRELNEDPKRVREDIEHIRQWIKKQPHLHIRTDDFFILRFLRGCKFSLEKTKQKIDMHFTLKAMVPEWYKGRDPEDPVSREILKLGIMVPLKDLDSKNRRVFLMRNNYDPRLYDINALNRAFYMLGDVFYEIDEIHQVTGVVMIMDLKGTTAAHFLVYPPAVMKKATVLWQDGYCARYKGMYYIHMNSAFETIFKAFSVFLNEKIKSRIKVYGEDYEEIYKDIPKRIMPKEYGGESGTVEEIAKYWLKIADSKRKFILEDQKNTVDESKRPGKPKKSEDIFGIDGSFRKLDVD</sequence>
<proteinExistence type="predicted"/>
<name>A0A5N5SQL0_9CRUS</name>
<dbReference type="InterPro" id="IPR001251">
    <property type="entry name" value="CRAL-TRIO_dom"/>
</dbReference>
<dbReference type="PROSITE" id="PS50191">
    <property type="entry name" value="CRAL_TRIO"/>
    <property type="match status" value="1"/>
</dbReference>
<dbReference type="EMBL" id="SEYY01021384">
    <property type="protein sequence ID" value="KAB7496404.1"/>
    <property type="molecule type" value="Genomic_DNA"/>
</dbReference>
<dbReference type="GO" id="GO:0016020">
    <property type="term" value="C:membrane"/>
    <property type="evidence" value="ECO:0007669"/>
    <property type="project" value="TreeGrafter"/>
</dbReference>
<dbReference type="InterPro" id="IPR011074">
    <property type="entry name" value="CRAL/TRIO_N_dom"/>
</dbReference>
<dbReference type="SMART" id="SM00516">
    <property type="entry name" value="SEC14"/>
    <property type="match status" value="1"/>
</dbReference>
<evidence type="ECO:0000313" key="3">
    <source>
        <dbReference type="Proteomes" id="UP000326759"/>
    </source>
</evidence>
<dbReference type="InterPro" id="IPR036273">
    <property type="entry name" value="CRAL/TRIO_N_dom_sf"/>
</dbReference>
<dbReference type="CDD" id="cd00170">
    <property type="entry name" value="SEC14"/>
    <property type="match status" value="1"/>
</dbReference>
<dbReference type="OrthoDB" id="6682367at2759"/>
<dbReference type="InterPro" id="IPR036865">
    <property type="entry name" value="CRAL-TRIO_dom_sf"/>
</dbReference>
<protein>
    <submittedName>
        <fullName evidence="2">SEC14 cytosolic factor</fullName>
    </submittedName>
</protein>
<dbReference type="AlphaFoldDB" id="A0A5N5SQL0"/>
<dbReference type="SMART" id="SM01100">
    <property type="entry name" value="CRAL_TRIO_N"/>
    <property type="match status" value="1"/>
</dbReference>
<feature type="domain" description="CRAL-TRIO" evidence="1">
    <location>
        <begin position="90"/>
        <end position="255"/>
    </location>
</feature>
<dbReference type="Gene3D" id="1.20.5.1200">
    <property type="entry name" value="Alpha-tocopherol transfer"/>
    <property type="match status" value="1"/>
</dbReference>
<dbReference type="Pfam" id="PF00650">
    <property type="entry name" value="CRAL_TRIO"/>
    <property type="match status" value="1"/>
</dbReference>
<dbReference type="PRINTS" id="PR00180">
    <property type="entry name" value="CRETINALDHBP"/>
</dbReference>
<dbReference type="Gene3D" id="1.10.8.20">
    <property type="entry name" value="N-terminal domain of phosphatidylinositol transfer protein sec14p"/>
    <property type="match status" value="1"/>
</dbReference>
<dbReference type="SUPFAM" id="SSF46938">
    <property type="entry name" value="CRAL/TRIO N-terminal domain"/>
    <property type="match status" value="1"/>
</dbReference>
<dbReference type="PANTHER" id="PTHR10174">
    <property type="entry name" value="ALPHA-TOCOPHEROL TRANSFER PROTEIN-RELATED"/>
    <property type="match status" value="1"/>
</dbReference>
<organism evidence="2 3">
    <name type="scientific">Armadillidium nasatum</name>
    <dbReference type="NCBI Taxonomy" id="96803"/>
    <lineage>
        <taxon>Eukaryota</taxon>
        <taxon>Metazoa</taxon>
        <taxon>Ecdysozoa</taxon>
        <taxon>Arthropoda</taxon>
        <taxon>Crustacea</taxon>
        <taxon>Multicrustacea</taxon>
        <taxon>Malacostraca</taxon>
        <taxon>Eumalacostraca</taxon>
        <taxon>Peracarida</taxon>
        <taxon>Isopoda</taxon>
        <taxon>Oniscidea</taxon>
        <taxon>Crinocheta</taxon>
        <taxon>Armadillidiidae</taxon>
        <taxon>Armadillidium</taxon>
    </lineage>
</organism>
<dbReference type="Gene3D" id="3.40.525.10">
    <property type="entry name" value="CRAL-TRIO lipid binding domain"/>
    <property type="match status" value="1"/>
</dbReference>
<evidence type="ECO:0000313" key="2">
    <source>
        <dbReference type="EMBL" id="KAB7496404.1"/>
    </source>
</evidence>
<comment type="caution">
    <text evidence="2">The sequence shown here is derived from an EMBL/GenBank/DDBJ whole genome shotgun (WGS) entry which is preliminary data.</text>
</comment>